<proteinExistence type="predicted"/>
<comment type="caution">
    <text evidence="3">The sequence shown here is derived from an EMBL/GenBank/DDBJ whole genome shotgun (WGS) entry which is preliminary data.</text>
</comment>
<dbReference type="PROSITE" id="PS51186">
    <property type="entry name" value="GNAT"/>
    <property type="match status" value="1"/>
</dbReference>
<feature type="domain" description="N-acetyltransferase" evidence="2">
    <location>
        <begin position="144"/>
        <end position="308"/>
    </location>
</feature>
<evidence type="ECO:0000313" key="4">
    <source>
        <dbReference type="Proteomes" id="UP000825890"/>
    </source>
</evidence>
<feature type="region of interest" description="Disordered" evidence="1">
    <location>
        <begin position="27"/>
        <end position="101"/>
    </location>
</feature>
<protein>
    <recommendedName>
        <fullName evidence="2">N-acetyltransferase domain-containing protein</fullName>
    </recommendedName>
</protein>
<evidence type="ECO:0000313" key="3">
    <source>
        <dbReference type="EMBL" id="GIZ42814.1"/>
    </source>
</evidence>
<dbReference type="GO" id="GO:0016747">
    <property type="term" value="F:acyltransferase activity, transferring groups other than amino-acyl groups"/>
    <property type="evidence" value="ECO:0007669"/>
    <property type="project" value="InterPro"/>
</dbReference>
<dbReference type="RefSeq" id="XP_044657301.1">
    <property type="nucleotide sequence ID" value="XM_044801366.1"/>
</dbReference>
<dbReference type="InterPro" id="IPR016181">
    <property type="entry name" value="Acyl_CoA_acyltransferase"/>
</dbReference>
<dbReference type="EMBL" id="BOLY01000003">
    <property type="protein sequence ID" value="GIZ42814.1"/>
    <property type="molecule type" value="Genomic_DNA"/>
</dbReference>
<evidence type="ECO:0000259" key="2">
    <source>
        <dbReference type="PROSITE" id="PS51186"/>
    </source>
</evidence>
<gene>
    <name evidence="3" type="ORF">CKM354_000606800</name>
</gene>
<dbReference type="SUPFAM" id="SSF55729">
    <property type="entry name" value="Acyl-CoA N-acyltransferases (Nat)"/>
    <property type="match status" value="1"/>
</dbReference>
<dbReference type="CDD" id="cd04301">
    <property type="entry name" value="NAT_SF"/>
    <property type="match status" value="1"/>
</dbReference>
<keyword evidence="4" id="KW-1185">Reference proteome</keyword>
<feature type="compositionally biased region" description="Basic and acidic residues" evidence="1">
    <location>
        <begin position="27"/>
        <end position="46"/>
    </location>
</feature>
<feature type="compositionally biased region" description="Acidic residues" evidence="1">
    <location>
        <begin position="75"/>
        <end position="88"/>
    </location>
</feature>
<accession>A0A9P3CH66</accession>
<organism evidence="3 4">
    <name type="scientific">Cercospora kikuchii</name>
    <dbReference type="NCBI Taxonomy" id="84275"/>
    <lineage>
        <taxon>Eukaryota</taxon>
        <taxon>Fungi</taxon>
        <taxon>Dikarya</taxon>
        <taxon>Ascomycota</taxon>
        <taxon>Pezizomycotina</taxon>
        <taxon>Dothideomycetes</taxon>
        <taxon>Dothideomycetidae</taxon>
        <taxon>Mycosphaerellales</taxon>
        <taxon>Mycosphaerellaceae</taxon>
        <taxon>Cercospora</taxon>
    </lineage>
</organism>
<dbReference type="InterPro" id="IPR000182">
    <property type="entry name" value="GNAT_dom"/>
</dbReference>
<dbReference type="Proteomes" id="UP000825890">
    <property type="component" value="Unassembled WGS sequence"/>
</dbReference>
<dbReference type="GeneID" id="68291643"/>
<reference evidence="3 4" key="1">
    <citation type="submission" date="2021-01" db="EMBL/GenBank/DDBJ databases">
        <title>Cercospora kikuchii MAFF 305040 whole genome shotgun sequence.</title>
        <authorList>
            <person name="Kashiwa T."/>
            <person name="Suzuki T."/>
        </authorList>
    </citation>
    <scope>NUCLEOTIDE SEQUENCE [LARGE SCALE GENOMIC DNA]</scope>
    <source>
        <strain evidence="3 4">MAFF 305040</strain>
    </source>
</reference>
<dbReference type="Gene3D" id="3.40.630.30">
    <property type="match status" value="1"/>
</dbReference>
<evidence type="ECO:0000256" key="1">
    <source>
        <dbReference type="SAM" id="MobiDB-lite"/>
    </source>
</evidence>
<sequence length="325" mass="37060">MNILMNYGGLSDGDLQLVRDLMEIREDEERARPSAAKQEELARVKEQSQSTDPLPFRSFSLQYQDLKALDKETEGEMSEQEDMDDEESIERRNDTYDNDDEDEEMEMLRRVEEGTDPSEHVHGFKAEILGHEDVSGQDPGVKLGYVRTLAVDAMDVDFFEHSLWEACDASCQELTDVYLALYGHPDYPPPWYEYAGVTGEERICYIDSIFLEPQFRRRGLSLLVLDTVVKTFEKAGANNIVLHAGVMTDVKHFTADGTEDQHDAVERLKKHFGKLGFQTVEPRFEGRLGLPLMTFPTCLPTWMRKNIKDILPDLGPMTTGELPKA</sequence>
<name>A0A9P3CH66_9PEZI</name>
<dbReference type="AlphaFoldDB" id="A0A9P3CH66"/>